<feature type="compositionally biased region" description="Basic residues" evidence="1">
    <location>
        <begin position="1"/>
        <end position="10"/>
    </location>
</feature>
<name>A0A3N1Y143_9GAMM</name>
<evidence type="ECO:0000313" key="3">
    <source>
        <dbReference type="Proteomes" id="UP000276634"/>
    </source>
</evidence>
<organism evidence="2 3">
    <name type="scientific">Inmirania thermothiophila</name>
    <dbReference type="NCBI Taxonomy" id="1750597"/>
    <lineage>
        <taxon>Bacteria</taxon>
        <taxon>Pseudomonadati</taxon>
        <taxon>Pseudomonadota</taxon>
        <taxon>Gammaproteobacteria</taxon>
        <taxon>Chromatiales</taxon>
        <taxon>Ectothiorhodospiraceae</taxon>
        <taxon>Inmirania</taxon>
    </lineage>
</organism>
<accession>A0A3N1Y143</accession>
<keyword evidence="3" id="KW-1185">Reference proteome</keyword>
<dbReference type="Proteomes" id="UP000276634">
    <property type="component" value="Unassembled WGS sequence"/>
</dbReference>
<evidence type="ECO:0000256" key="1">
    <source>
        <dbReference type="SAM" id="MobiDB-lite"/>
    </source>
</evidence>
<feature type="region of interest" description="Disordered" evidence="1">
    <location>
        <begin position="1"/>
        <end position="27"/>
    </location>
</feature>
<evidence type="ECO:0000313" key="2">
    <source>
        <dbReference type="EMBL" id="ROR32553.1"/>
    </source>
</evidence>
<gene>
    <name evidence="2" type="ORF">EDC57_1755</name>
</gene>
<reference evidence="2 3" key="1">
    <citation type="submission" date="2018-11" db="EMBL/GenBank/DDBJ databases">
        <title>Genomic Encyclopedia of Type Strains, Phase IV (KMG-IV): sequencing the most valuable type-strain genomes for metagenomic binning, comparative biology and taxonomic classification.</title>
        <authorList>
            <person name="Goeker M."/>
        </authorList>
    </citation>
    <scope>NUCLEOTIDE SEQUENCE [LARGE SCALE GENOMIC DNA]</scope>
    <source>
        <strain evidence="2 3">DSM 100275</strain>
    </source>
</reference>
<dbReference type="EMBL" id="RJVI01000002">
    <property type="protein sequence ID" value="ROR32553.1"/>
    <property type="molecule type" value="Genomic_DNA"/>
</dbReference>
<proteinExistence type="predicted"/>
<dbReference type="AlphaFoldDB" id="A0A3N1Y143"/>
<sequence length="131" mass="14303">MDPGGRQKRRDWREGEGMGAPAARHRADELSVDRLARESRRYAGSCGTSERAAGAGLRPAFRDRDTGEVFLARFADGRPAPLHILDGLPARYVTRRDARGCVLAVTAAIEAGFVDALGFFLTRAEAAARYR</sequence>
<protein>
    <submittedName>
        <fullName evidence="2">Uncharacterized protein</fullName>
    </submittedName>
</protein>
<comment type="caution">
    <text evidence="2">The sequence shown here is derived from an EMBL/GenBank/DDBJ whole genome shotgun (WGS) entry which is preliminary data.</text>
</comment>